<dbReference type="PANTHER" id="PTHR11851">
    <property type="entry name" value="METALLOPROTEASE"/>
    <property type="match status" value="1"/>
</dbReference>
<evidence type="ECO:0000313" key="3">
    <source>
        <dbReference type="Proteomes" id="UP000245634"/>
    </source>
</evidence>
<name>A0A316D846_9BACL</name>
<protein>
    <submittedName>
        <fullName evidence="2">Putative Zn-dependent peptidase</fullName>
    </submittedName>
</protein>
<keyword evidence="3" id="KW-1185">Reference proteome</keyword>
<dbReference type="Pfam" id="PF05193">
    <property type="entry name" value="Peptidase_M16_C"/>
    <property type="match status" value="1"/>
</dbReference>
<accession>A0A316D846</accession>
<proteinExistence type="predicted"/>
<gene>
    <name evidence="2" type="ORF">C7459_11252</name>
</gene>
<dbReference type="InterPro" id="IPR007863">
    <property type="entry name" value="Peptidase_M16_C"/>
</dbReference>
<dbReference type="InterPro" id="IPR011249">
    <property type="entry name" value="Metalloenz_LuxS/M16"/>
</dbReference>
<dbReference type="AlphaFoldDB" id="A0A316D846"/>
<feature type="domain" description="Peptidase M16 C-terminal" evidence="1">
    <location>
        <begin position="197"/>
        <end position="374"/>
    </location>
</feature>
<evidence type="ECO:0000313" key="2">
    <source>
        <dbReference type="EMBL" id="PWK10231.1"/>
    </source>
</evidence>
<organism evidence="2 3">
    <name type="scientific">Tumebacillus permanentifrigoris</name>
    <dbReference type="NCBI Taxonomy" id="378543"/>
    <lineage>
        <taxon>Bacteria</taxon>
        <taxon>Bacillati</taxon>
        <taxon>Bacillota</taxon>
        <taxon>Bacilli</taxon>
        <taxon>Bacillales</taxon>
        <taxon>Alicyclobacillaceae</taxon>
        <taxon>Tumebacillus</taxon>
    </lineage>
</organism>
<dbReference type="PANTHER" id="PTHR11851:SF186">
    <property type="entry name" value="INACTIVE METALLOPROTEASE YMFF-RELATED"/>
    <property type="match status" value="1"/>
</dbReference>
<sequence>MPEPRKWHSPERMNAMSQFITREEQGLYVHVLPTKKYKMTNIVVNLIQELKEETATGLALIPYILMRGSQHYPTTEKLQLALDDLYGASLHSTIVKKGERHVLDFTMSVPNEKFLSTEVNLFQNALDILAGVMTAPLTENGGFLPGYVDAEKEQQRKRMAAILDDKTSYARERCLEEMTQGEPFAIPRLGREEQLATITPQELYNLYQEVLRTAPMHVYVIGDVDAEQTAEQLFRVFRSEGAARAVREDFQPVQVEHTPREVKRIVDRLDVNQGKLNVGYWSNVSYASDDYAALSVFNGIFGAFPHSKLFINVREKNSLAYYASSRNDSLKGLIYVQAGVEFENFEKALAIIEEQLEEMKRGNITEQEMEFTINGYVNSYKTSLDQPTTLADIHLNGLIGGKVRSTEEMIELLHKVTVEDVVRVAQAVKLDTVYMLRDKEGDSHA</sequence>
<dbReference type="NCBIfam" id="NF047422">
    <property type="entry name" value="YfmF_fam"/>
    <property type="match status" value="1"/>
</dbReference>
<dbReference type="EMBL" id="QGGL01000012">
    <property type="protein sequence ID" value="PWK10231.1"/>
    <property type="molecule type" value="Genomic_DNA"/>
</dbReference>
<dbReference type="OrthoDB" id="9762085at2"/>
<dbReference type="Gene3D" id="3.30.830.10">
    <property type="entry name" value="Metalloenzyme, LuxS/M16 peptidase-like"/>
    <property type="match status" value="2"/>
</dbReference>
<comment type="caution">
    <text evidence="2">The sequence shown here is derived from an EMBL/GenBank/DDBJ whole genome shotgun (WGS) entry which is preliminary data.</text>
</comment>
<dbReference type="GO" id="GO:0046872">
    <property type="term" value="F:metal ion binding"/>
    <property type="evidence" value="ECO:0007669"/>
    <property type="project" value="InterPro"/>
</dbReference>
<dbReference type="Proteomes" id="UP000245634">
    <property type="component" value="Unassembled WGS sequence"/>
</dbReference>
<dbReference type="InterPro" id="IPR050361">
    <property type="entry name" value="MPP/UQCRC_Complex"/>
</dbReference>
<evidence type="ECO:0000259" key="1">
    <source>
        <dbReference type="Pfam" id="PF05193"/>
    </source>
</evidence>
<dbReference type="SUPFAM" id="SSF63411">
    <property type="entry name" value="LuxS/MPP-like metallohydrolase"/>
    <property type="match status" value="2"/>
</dbReference>
<reference evidence="2 3" key="1">
    <citation type="submission" date="2018-05" db="EMBL/GenBank/DDBJ databases">
        <title>Genomic Encyclopedia of Type Strains, Phase IV (KMG-IV): sequencing the most valuable type-strain genomes for metagenomic binning, comparative biology and taxonomic classification.</title>
        <authorList>
            <person name="Goeker M."/>
        </authorList>
    </citation>
    <scope>NUCLEOTIDE SEQUENCE [LARGE SCALE GENOMIC DNA]</scope>
    <source>
        <strain evidence="2 3">DSM 18773</strain>
    </source>
</reference>